<dbReference type="AlphaFoldDB" id="A0AAE0K3I2"/>
<feature type="compositionally biased region" description="Gly residues" evidence="1">
    <location>
        <begin position="126"/>
        <end position="138"/>
    </location>
</feature>
<evidence type="ECO:0000313" key="3">
    <source>
        <dbReference type="Proteomes" id="UP001287356"/>
    </source>
</evidence>
<comment type="caution">
    <text evidence="2">The sequence shown here is derived from an EMBL/GenBank/DDBJ whole genome shotgun (WGS) entry which is preliminary data.</text>
</comment>
<organism evidence="2 3">
    <name type="scientific">Lasiosphaeria ovina</name>
    <dbReference type="NCBI Taxonomy" id="92902"/>
    <lineage>
        <taxon>Eukaryota</taxon>
        <taxon>Fungi</taxon>
        <taxon>Dikarya</taxon>
        <taxon>Ascomycota</taxon>
        <taxon>Pezizomycotina</taxon>
        <taxon>Sordariomycetes</taxon>
        <taxon>Sordariomycetidae</taxon>
        <taxon>Sordariales</taxon>
        <taxon>Lasiosphaeriaceae</taxon>
        <taxon>Lasiosphaeria</taxon>
    </lineage>
</organism>
<evidence type="ECO:0000313" key="2">
    <source>
        <dbReference type="EMBL" id="KAK3368972.1"/>
    </source>
</evidence>
<evidence type="ECO:0000256" key="1">
    <source>
        <dbReference type="SAM" id="MobiDB-lite"/>
    </source>
</evidence>
<name>A0AAE0K3I2_9PEZI</name>
<protein>
    <submittedName>
        <fullName evidence="2">Uncharacterized protein</fullName>
    </submittedName>
</protein>
<accession>A0AAE0K3I2</accession>
<dbReference type="EMBL" id="JAULSN010000006">
    <property type="protein sequence ID" value="KAK3368972.1"/>
    <property type="molecule type" value="Genomic_DNA"/>
</dbReference>
<sequence length="222" mass="23337">MSTVVAMERPLGQSVLLAQNSTIFASAASAAAPGGLAAAAVAHRHPHHHNHNYSLNHNHNHHRQLSNASIDAVAAPAVSDTAARRARRGNGRDHRQVPGGGMQLTNISTAAVDGHHRRSQSNGSGSIDGLGIGLGTPGRGDDDADSGTASPSAEPSKKRQKRNKPTLSCFECVERKTKTLDCYSDSSPPHCRGVQVHSALTHYVHPTMVMEGSPSASNRCMS</sequence>
<gene>
    <name evidence="2" type="ORF">B0T24DRAFT_346377</name>
</gene>
<reference evidence="2" key="1">
    <citation type="journal article" date="2023" name="Mol. Phylogenet. Evol.">
        <title>Genome-scale phylogeny and comparative genomics of the fungal order Sordariales.</title>
        <authorList>
            <person name="Hensen N."/>
            <person name="Bonometti L."/>
            <person name="Westerberg I."/>
            <person name="Brannstrom I.O."/>
            <person name="Guillou S."/>
            <person name="Cros-Aarteil S."/>
            <person name="Calhoun S."/>
            <person name="Haridas S."/>
            <person name="Kuo A."/>
            <person name="Mondo S."/>
            <person name="Pangilinan J."/>
            <person name="Riley R."/>
            <person name="LaButti K."/>
            <person name="Andreopoulos B."/>
            <person name="Lipzen A."/>
            <person name="Chen C."/>
            <person name="Yan M."/>
            <person name="Daum C."/>
            <person name="Ng V."/>
            <person name="Clum A."/>
            <person name="Steindorff A."/>
            <person name="Ohm R.A."/>
            <person name="Martin F."/>
            <person name="Silar P."/>
            <person name="Natvig D.O."/>
            <person name="Lalanne C."/>
            <person name="Gautier V."/>
            <person name="Ament-Velasquez S.L."/>
            <person name="Kruys A."/>
            <person name="Hutchinson M.I."/>
            <person name="Powell A.J."/>
            <person name="Barry K."/>
            <person name="Miller A.N."/>
            <person name="Grigoriev I.V."/>
            <person name="Debuchy R."/>
            <person name="Gladieux P."/>
            <person name="Hiltunen Thoren M."/>
            <person name="Johannesson H."/>
        </authorList>
    </citation>
    <scope>NUCLEOTIDE SEQUENCE</scope>
    <source>
        <strain evidence="2">CBS 958.72</strain>
    </source>
</reference>
<keyword evidence="3" id="KW-1185">Reference proteome</keyword>
<dbReference type="Proteomes" id="UP001287356">
    <property type="component" value="Unassembled WGS sequence"/>
</dbReference>
<feature type="region of interest" description="Disordered" evidence="1">
    <location>
        <begin position="76"/>
        <end position="165"/>
    </location>
</feature>
<reference evidence="2" key="2">
    <citation type="submission" date="2023-06" db="EMBL/GenBank/DDBJ databases">
        <authorList>
            <consortium name="Lawrence Berkeley National Laboratory"/>
            <person name="Haridas S."/>
            <person name="Hensen N."/>
            <person name="Bonometti L."/>
            <person name="Westerberg I."/>
            <person name="Brannstrom I.O."/>
            <person name="Guillou S."/>
            <person name="Cros-Aarteil S."/>
            <person name="Calhoun S."/>
            <person name="Kuo A."/>
            <person name="Mondo S."/>
            <person name="Pangilinan J."/>
            <person name="Riley R."/>
            <person name="Labutti K."/>
            <person name="Andreopoulos B."/>
            <person name="Lipzen A."/>
            <person name="Chen C."/>
            <person name="Yanf M."/>
            <person name="Daum C."/>
            <person name="Ng V."/>
            <person name="Clum A."/>
            <person name="Steindorff A."/>
            <person name="Ohm R."/>
            <person name="Martin F."/>
            <person name="Silar P."/>
            <person name="Natvig D."/>
            <person name="Lalanne C."/>
            <person name="Gautier V."/>
            <person name="Ament-Velasquez S.L."/>
            <person name="Kruys A."/>
            <person name="Hutchinson M.I."/>
            <person name="Powell A.J."/>
            <person name="Barry K."/>
            <person name="Miller A.N."/>
            <person name="Grigoriev I.V."/>
            <person name="Debuchy R."/>
            <person name="Gladieux P."/>
            <person name="Thoren M.H."/>
            <person name="Johannesson H."/>
        </authorList>
    </citation>
    <scope>NUCLEOTIDE SEQUENCE</scope>
    <source>
        <strain evidence="2">CBS 958.72</strain>
    </source>
</reference>
<proteinExistence type="predicted"/>